<feature type="non-terminal residue" evidence="1">
    <location>
        <position position="1"/>
    </location>
</feature>
<dbReference type="Proteomes" id="UP000252139">
    <property type="component" value="Unassembled WGS sequence"/>
</dbReference>
<dbReference type="OrthoDB" id="2270846at2759"/>
<sequence length="95" mass="10978">VHMMGETALIQNTVENDHSEVATDSSDVLQSEVLSDAGDRTDECIKNQDVQVEYTASYVVIKKETSLKKKRATQYNVYTDEDRRRYFHFLAEKLM</sequence>
<proteinExistence type="predicted"/>
<gene>
    <name evidence="1" type="ORF">CU097_005566</name>
</gene>
<comment type="caution">
    <text evidence="1">The sequence shown here is derived from an EMBL/GenBank/DDBJ whole genome shotgun (WGS) entry which is preliminary data.</text>
</comment>
<name>A0A367IVX3_RHIAZ</name>
<evidence type="ECO:0000313" key="1">
    <source>
        <dbReference type="EMBL" id="RCH81827.1"/>
    </source>
</evidence>
<evidence type="ECO:0000313" key="2">
    <source>
        <dbReference type="Proteomes" id="UP000252139"/>
    </source>
</evidence>
<dbReference type="AlphaFoldDB" id="A0A367IVX3"/>
<accession>A0A367IVX3</accession>
<keyword evidence="2" id="KW-1185">Reference proteome</keyword>
<protein>
    <submittedName>
        <fullName evidence="1">Uncharacterized protein</fullName>
    </submittedName>
</protein>
<organism evidence="1 2">
    <name type="scientific">Rhizopus azygosporus</name>
    <name type="common">Rhizopus microsporus var. azygosporus</name>
    <dbReference type="NCBI Taxonomy" id="86630"/>
    <lineage>
        <taxon>Eukaryota</taxon>
        <taxon>Fungi</taxon>
        <taxon>Fungi incertae sedis</taxon>
        <taxon>Mucoromycota</taxon>
        <taxon>Mucoromycotina</taxon>
        <taxon>Mucoromycetes</taxon>
        <taxon>Mucorales</taxon>
        <taxon>Mucorineae</taxon>
        <taxon>Rhizopodaceae</taxon>
        <taxon>Rhizopus</taxon>
    </lineage>
</organism>
<reference evidence="1 2" key="1">
    <citation type="journal article" date="2018" name="G3 (Bethesda)">
        <title>Phylogenetic and Phylogenomic Definition of Rhizopus Species.</title>
        <authorList>
            <person name="Gryganskyi A.P."/>
            <person name="Golan J."/>
            <person name="Dolatabadi S."/>
            <person name="Mondo S."/>
            <person name="Robb S."/>
            <person name="Idnurm A."/>
            <person name="Muszewska A."/>
            <person name="Steczkiewicz K."/>
            <person name="Masonjones S."/>
            <person name="Liao H.L."/>
            <person name="Gajdeczka M.T."/>
            <person name="Anike F."/>
            <person name="Vuek A."/>
            <person name="Anishchenko I.M."/>
            <person name="Voigt K."/>
            <person name="de Hoog G.S."/>
            <person name="Smith M.E."/>
            <person name="Heitman J."/>
            <person name="Vilgalys R."/>
            <person name="Stajich J.E."/>
        </authorList>
    </citation>
    <scope>NUCLEOTIDE SEQUENCE [LARGE SCALE GENOMIC DNA]</scope>
    <source>
        <strain evidence="1 2">CBS 357.93</strain>
    </source>
</reference>
<dbReference type="EMBL" id="PJQL01003263">
    <property type="protein sequence ID" value="RCH81827.1"/>
    <property type="molecule type" value="Genomic_DNA"/>
</dbReference>